<dbReference type="HOGENOM" id="CLU_029425_15_0_5"/>
<gene>
    <name evidence="4" type="ordered locus">Saro_0056</name>
</gene>
<dbReference type="eggNOG" id="COG4942">
    <property type="taxonomic scope" value="Bacteria"/>
</dbReference>
<dbReference type="InterPro" id="IPR011055">
    <property type="entry name" value="Dup_hybrid_motif"/>
</dbReference>
<proteinExistence type="predicted"/>
<accession>Q2GCB8</accession>
<dbReference type="PANTHER" id="PTHR21666:SF289">
    <property type="entry name" value="L-ALA--D-GLU ENDOPEPTIDASE"/>
    <property type="match status" value="1"/>
</dbReference>
<feature type="domain" description="M23ase beta-sheet core" evidence="3">
    <location>
        <begin position="319"/>
        <end position="408"/>
    </location>
</feature>
<evidence type="ECO:0000256" key="1">
    <source>
        <dbReference type="ARBA" id="ARBA00022729"/>
    </source>
</evidence>
<dbReference type="Gene3D" id="2.70.70.10">
    <property type="entry name" value="Glucose Permease (Domain IIA)"/>
    <property type="match status" value="1"/>
</dbReference>
<evidence type="ECO:0000313" key="4">
    <source>
        <dbReference type="EMBL" id="ABD24505.1"/>
    </source>
</evidence>
<evidence type="ECO:0000313" key="5">
    <source>
        <dbReference type="Proteomes" id="UP000009134"/>
    </source>
</evidence>
<dbReference type="STRING" id="279238.Saro_0056"/>
<dbReference type="EMBL" id="CP000248">
    <property type="protein sequence ID" value="ABD24505.1"/>
    <property type="molecule type" value="Genomic_DNA"/>
</dbReference>
<dbReference type="PANTHER" id="PTHR21666">
    <property type="entry name" value="PEPTIDASE-RELATED"/>
    <property type="match status" value="1"/>
</dbReference>
<evidence type="ECO:0000259" key="3">
    <source>
        <dbReference type="Pfam" id="PF01551"/>
    </source>
</evidence>
<dbReference type="Proteomes" id="UP000009134">
    <property type="component" value="Chromosome"/>
</dbReference>
<dbReference type="SUPFAM" id="SSF51261">
    <property type="entry name" value="Duplicated hybrid motif"/>
    <property type="match status" value="1"/>
</dbReference>
<dbReference type="AlphaFoldDB" id="Q2GCB8"/>
<dbReference type="RefSeq" id="WP_011443719.1">
    <property type="nucleotide sequence ID" value="NC_007794.1"/>
</dbReference>
<protein>
    <submittedName>
        <fullName evidence="4">Peptidase M23B</fullName>
    </submittedName>
</protein>
<feature type="coiled-coil region" evidence="2">
    <location>
        <begin position="49"/>
        <end position="118"/>
    </location>
</feature>
<dbReference type="CDD" id="cd12797">
    <property type="entry name" value="M23_peptidase"/>
    <property type="match status" value="1"/>
</dbReference>
<sequence>MTSRPALVSSLVCLALALAGIVGWRASAQQASAQQGSAYVDAGEAGEVLRRAGQELARSRSRADQLELAARKATAEADRTAREAAAVAARIQQSEAEIQLAQARIALVERQRAALRARMAVRQEPVVRLTAALQMMARRPLAFGLVRSDSLRDTIYLRAVMETMLPEVRRRTAGLRAEIQRGRKLQADARLAATQLRAGEQALATRRVQLATLESRQRLASREATGVASREADRAMALAEQTRDLSALMSRLEEDGALRTTLAALPGPVLPPNRPGEVLRVTDSPAAVPSPAGPRLAWILPVSGRLVSGYGEKSPTGLTTGIALAPAGGAQVIAPAAGRVAFAGPYRGYGRIVIVEHDGGWTTLVTNLGRIAATVGERVVQGSPIGTAGPGRPVLTVELRHDGAPINPLAQVRG</sequence>
<reference evidence="5" key="1">
    <citation type="submission" date="2006-01" db="EMBL/GenBank/DDBJ databases">
        <title>Complete sequence of Novosphingobium aromaticivorans DSM 12444.</title>
        <authorList>
            <consortium name="US DOE Joint Genome Institute"/>
            <person name="Copeland A."/>
            <person name="Lucas S."/>
            <person name="Lapidus A."/>
            <person name="Barry K."/>
            <person name="Detter J.C."/>
            <person name="Glavina T."/>
            <person name="Hammon N."/>
            <person name="Israni S."/>
            <person name="Pitluck S."/>
            <person name="Chain P."/>
            <person name="Malfatti S."/>
            <person name="Shin M."/>
            <person name="Vergez L."/>
            <person name="Schmutz J."/>
            <person name="Larimer F."/>
            <person name="Land M."/>
            <person name="Kyrpides N."/>
            <person name="Ivanova N."/>
            <person name="Fredrickson J."/>
            <person name="Balkwill D."/>
            <person name="Romine M.F."/>
            <person name="Richardson P."/>
        </authorList>
    </citation>
    <scope>NUCLEOTIDE SEQUENCE [LARGE SCALE GENOMIC DNA]</scope>
    <source>
        <strain evidence="5">ATCC 700278 / DSM 12444 / CCUG 56034 / CIP 105152 / NBRC 16084 / F199</strain>
    </source>
</reference>
<dbReference type="KEGG" id="nar:Saro_0056"/>
<keyword evidence="1" id="KW-0732">Signal</keyword>
<organism evidence="4 5">
    <name type="scientific">Novosphingobium aromaticivorans (strain ATCC 700278 / DSM 12444 / CCUG 56034 / CIP 105152 / NBRC 16084 / F199)</name>
    <dbReference type="NCBI Taxonomy" id="279238"/>
    <lineage>
        <taxon>Bacteria</taxon>
        <taxon>Pseudomonadati</taxon>
        <taxon>Pseudomonadota</taxon>
        <taxon>Alphaproteobacteria</taxon>
        <taxon>Sphingomonadales</taxon>
        <taxon>Sphingomonadaceae</taxon>
        <taxon>Novosphingobium</taxon>
    </lineage>
</organism>
<evidence type="ECO:0000256" key="2">
    <source>
        <dbReference type="SAM" id="Coils"/>
    </source>
</evidence>
<name>Q2GCB8_NOVAD</name>
<dbReference type="InterPro" id="IPR016047">
    <property type="entry name" value="M23ase_b-sheet_dom"/>
</dbReference>
<dbReference type="InterPro" id="IPR050570">
    <property type="entry name" value="Cell_wall_metabolism_enzyme"/>
</dbReference>
<keyword evidence="2" id="KW-0175">Coiled coil</keyword>
<dbReference type="Pfam" id="PF01551">
    <property type="entry name" value="Peptidase_M23"/>
    <property type="match status" value="1"/>
</dbReference>
<dbReference type="GO" id="GO:0004222">
    <property type="term" value="F:metalloendopeptidase activity"/>
    <property type="evidence" value="ECO:0007669"/>
    <property type="project" value="TreeGrafter"/>
</dbReference>
<keyword evidence="5" id="KW-1185">Reference proteome</keyword>